<keyword evidence="7 10" id="KW-0546">Nucleotide metabolism</keyword>
<keyword evidence="4 10" id="KW-0547">Nucleotide-binding</keyword>
<keyword evidence="6 10" id="KW-0460">Magnesium</keyword>
<protein>
    <recommendedName>
        <fullName evidence="10">dITP/XTP pyrophosphatase</fullName>
        <ecNumber evidence="10">3.6.1.66</ecNumber>
    </recommendedName>
    <alternativeName>
        <fullName evidence="10">Non-canonical purine NTP pyrophosphatase</fullName>
    </alternativeName>
    <alternativeName>
        <fullName evidence="10">Non-standard purine NTP pyrophosphatase</fullName>
    </alternativeName>
    <alternativeName>
        <fullName evidence="10">Nucleoside-triphosphate diphosphatase</fullName>
    </alternativeName>
    <alternativeName>
        <fullName evidence="10">Nucleoside-triphosphate pyrophosphatase</fullName>
        <shortName evidence="10">NTPase</shortName>
    </alternativeName>
</protein>
<dbReference type="GO" id="GO:0035870">
    <property type="term" value="F:dITP diphosphatase activity"/>
    <property type="evidence" value="ECO:0007669"/>
    <property type="project" value="UniProtKB-UniRule"/>
</dbReference>
<dbReference type="PANTHER" id="PTHR11067">
    <property type="entry name" value="INOSINE TRIPHOSPHATE PYROPHOSPHATASE/HAM1 PROTEIN"/>
    <property type="match status" value="1"/>
</dbReference>
<dbReference type="GO" id="GO:0036222">
    <property type="term" value="F:XTP diphosphatase activity"/>
    <property type="evidence" value="ECO:0007669"/>
    <property type="project" value="UniProtKB-UniRule"/>
</dbReference>
<feature type="binding site" evidence="10">
    <location>
        <begin position="153"/>
        <end position="156"/>
    </location>
    <ligand>
        <name>substrate</name>
    </ligand>
</feature>
<proteinExistence type="inferred from homology"/>
<dbReference type="GO" id="GO:0009146">
    <property type="term" value="P:purine nucleoside triphosphate catabolic process"/>
    <property type="evidence" value="ECO:0007669"/>
    <property type="project" value="UniProtKB-UniRule"/>
</dbReference>
<feature type="binding site" evidence="10">
    <location>
        <position position="69"/>
    </location>
    <ligand>
        <name>Mg(2+)</name>
        <dbReference type="ChEBI" id="CHEBI:18420"/>
    </ligand>
</feature>
<feature type="binding site" evidence="10">
    <location>
        <begin position="181"/>
        <end position="182"/>
    </location>
    <ligand>
        <name>substrate</name>
    </ligand>
</feature>
<comment type="catalytic activity">
    <reaction evidence="8 10">
        <text>dITP + H2O = dIMP + diphosphate + H(+)</text>
        <dbReference type="Rhea" id="RHEA:28342"/>
        <dbReference type="ChEBI" id="CHEBI:15377"/>
        <dbReference type="ChEBI" id="CHEBI:15378"/>
        <dbReference type="ChEBI" id="CHEBI:33019"/>
        <dbReference type="ChEBI" id="CHEBI:61194"/>
        <dbReference type="ChEBI" id="CHEBI:61382"/>
        <dbReference type="EC" id="3.6.1.66"/>
    </reaction>
</comment>
<dbReference type="GO" id="GO:0046872">
    <property type="term" value="F:metal ion binding"/>
    <property type="evidence" value="ECO:0007669"/>
    <property type="project" value="UniProtKB-KW"/>
</dbReference>
<feature type="binding site" evidence="10">
    <location>
        <position position="40"/>
    </location>
    <ligand>
        <name>Mg(2+)</name>
        <dbReference type="ChEBI" id="CHEBI:18420"/>
    </ligand>
</feature>
<accession>A0A4R9C1D8</accession>
<organism evidence="12 13">
    <name type="scientific">Helcococcus ovis</name>
    <dbReference type="NCBI Taxonomy" id="72026"/>
    <lineage>
        <taxon>Bacteria</taxon>
        <taxon>Bacillati</taxon>
        <taxon>Bacillota</taxon>
        <taxon>Tissierellia</taxon>
        <taxon>Tissierellales</taxon>
        <taxon>Peptoniphilaceae</taxon>
        <taxon>Helcococcus</taxon>
    </lineage>
</organism>
<dbReference type="HAMAP" id="MF_01405">
    <property type="entry name" value="Non_canon_purine_NTPase"/>
    <property type="match status" value="1"/>
</dbReference>
<comment type="caution">
    <text evidence="10">Lacks conserved residue(s) required for the propagation of feature annotation.</text>
</comment>
<comment type="similarity">
    <text evidence="1 10 11">Belongs to the HAM1 NTPase family.</text>
</comment>
<dbReference type="CDD" id="cd00515">
    <property type="entry name" value="HAM1"/>
    <property type="match status" value="1"/>
</dbReference>
<dbReference type="EMBL" id="SCFR01000034">
    <property type="protein sequence ID" value="TFF64553.1"/>
    <property type="molecule type" value="Genomic_DNA"/>
</dbReference>
<dbReference type="GO" id="GO:0036220">
    <property type="term" value="F:ITP diphosphatase activity"/>
    <property type="evidence" value="ECO:0007669"/>
    <property type="project" value="UniProtKB-UniRule"/>
</dbReference>
<evidence type="ECO:0000256" key="6">
    <source>
        <dbReference type="ARBA" id="ARBA00022842"/>
    </source>
</evidence>
<dbReference type="RefSeq" id="WP_134711863.1">
    <property type="nucleotide sequence ID" value="NZ_CP119081.1"/>
</dbReference>
<dbReference type="SUPFAM" id="SSF52972">
    <property type="entry name" value="ITPase-like"/>
    <property type="match status" value="1"/>
</dbReference>
<dbReference type="Proteomes" id="UP000297454">
    <property type="component" value="Unassembled WGS sequence"/>
</dbReference>
<sequence>MRLILSSSNKDKIKEIKKIIGHNHELLLKSDLDLEDFDVEETGKTLRENAYIKAKALFDLTHENVIADDTGLFVEALGGKPGVFTARFAGENATYDDNNEKMLKELSHLENLNDRRAYFMTIICLITRDGKVHYVEGKLDGFISPEKRGDNKFGYNPIFIVKDFNRTLAQMSDEERTSINHRRRAIENLKFILEELEA</sequence>
<dbReference type="InterPro" id="IPR020922">
    <property type="entry name" value="dITP/XTP_pyrophosphatase"/>
</dbReference>
<keyword evidence="3 10" id="KW-0479">Metal-binding</keyword>
<dbReference type="FunFam" id="3.90.950.10:FF:000001">
    <property type="entry name" value="dITP/XTP pyrophosphatase"/>
    <property type="match status" value="1"/>
</dbReference>
<evidence type="ECO:0000256" key="7">
    <source>
        <dbReference type="ARBA" id="ARBA00023080"/>
    </source>
</evidence>
<evidence type="ECO:0000256" key="10">
    <source>
        <dbReference type="HAMAP-Rule" id="MF_01405"/>
    </source>
</evidence>
<evidence type="ECO:0000313" key="12">
    <source>
        <dbReference type="EMBL" id="TFF64553.1"/>
    </source>
</evidence>
<evidence type="ECO:0000256" key="1">
    <source>
        <dbReference type="ARBA" id="ARBA00008023"/>
    </source>
</evidence>
<dbReference type="PANTHER" id="PTHR11067:SF9">
    <property type="entry name" value="INOSINE TRIPHOSPHATE PYROPHOSPHATASE"/>
    <property type="match status" value="1"/>
</dbReference>
<name>A0A4R9C1D8_9FIRM</name>
<evidence type="ECO:0000256" key="11">
    <source>
        <dbReference type="RuleBase" id="RU003781"/>
    </source>
</evidence>
<comment type="function">
    <text evidence="10">Pyrophosphatase that catalyzes the hydrolysis of nucleoside triphosphates to their monophosphate derivatives, with a high preference for the non-canonical purine nucleotides XTP (xanthosine triphosphate), dITP (deoxyinosine triphosphate) and ITP. Seems to function as a house-cleaning enzyme that removes non-canonical purine nucleotides from the nucleotide pool, thus preventing their incorporation into DNA/RNA and avoiding chromosomal lesions.</text>
</comment>
<evidence type="ECO:0000256" key="4">
    <source>
        <dbReference type="ARBA" id="ARBA00022741"/>
    </source>
</evidence>
<evidence type="ECO:0000256" key="3">
    <source>
        <dbReference type="ARBA" id="ARBA00022723"/>
    </source>
</evidence>
<dbReference type="GO" id="GO:0017111">
    <property type="term" value="F:ribonucleoside triphosphate phosphatase activity"/>
    <property type="evidence" value="ECO:0007669"/>
    <property type="project" value="InterPro"/>
</dbReference>
<dbReference type="InterPro" id="IPR029001">
    <property type="entry name" value="ITPase-like_fam"/>
</dbReference>
<feature type="binding site" evidence="10">
    <location>
        <begin position="7"/>
        <end position="12"/>
    </location>
    <ligand>
        <name>substrate</name>
    </ligand>
</feature>
<evidence type="ECO:0000256" key="9">
    <source>
        <dbReference type="ARBA" id="ARBA00052017"/>
    </source>
</evidence>
<evidence type="ECO:0000256" key="5">
    <source>
        <dbReference type="ARBA" id="ARBA00022801"/>
    </source>
</evidence>
<feature type="active site" description="Proton acceptor" evidence="10">
    <location>
        <position position="69"/>
    </location>
</feature>
<dbReference type="GeneID" id="97031224"/>
<evidence type="ECO:0000256" key="8">
    <source>
        <dbReference type="ARBA" id="ARBA00051875"/>
    </source>
</evidence>
<evidence type="ECO:0000256" key="2">
    <source>
        <dbReference type="ARBA" id="ARBA00011738"/>
    </source>
</evidence>
<gene>
    <name evidence="12" type="primary">rdgB</name>
    <name evidence="12" type="ORF">EQF91_07605</name>
</gene>
<comment type="cofactor">
    <cofactor evidence="10">
        <name>Mg(2+)</name>
        <dbReference type="ChEBI" id="CHEBI:18420"/>
    </cofactor>
    <text evidence="10">Binds 1 Mg(2+) ion per subunit.</text>
</comment>
<dbReference type="InterPro" id="IPR002637">
    <property type="entry name" value="RdgB/HAM1"/>
</dbReference>
<dbReference type="Gene3D" id="3.90.950.10">
    <property type="match status" value="1"/>
</dbReference>
<dbReference type="GO" id="GO:0000166">
    <property type="term" value="F:nucleotide binding"/>
    <property type="evidence" value="ECO:0007669"/>
    <property type="project" value="UniProtKB-KW"/>
</dbReference>
<dbReference type="Pfam" id="PF01725">
    <property type="entry name" value="Ham1p_like"/>
    <property type="match status" value="1"/>
</dbReference>
<reference evidence="12 13" key="1">
    <citation type="submission" date="2019-01" db="EMBL/GenBank/DDBJ databases">
        <title>Draft Genome Sequences of Helcococcus ovis Strains Isolated from the Uterus and Vagina of Dairy Cows with Metritis.</title>
        <authorList>
            <person name="Cunha F."/>
            <person name="Jeon S.J."/>
            <person name="Kutzer P."/>
            <person name="Galvao K.N."/>
        </authorList>
    </citation>
    <scope>NUCLEOTIDE SEQUENCE [LARGE SCALE GENOMIC DNA]</scope>
    <source>
        <strain evidence="12 13">KG-37</strain>
    </source>
</reference>
<dbReference type="AlphaFoldDB" id="A0A4R9C1D8"/>
<evidence type="ECO:0000313" key="13">
    <source>
        <dbReference type="Proteomes" id="UP000297454"/>
    </source>
</evidence>
<dbReference type="GO" id="GO:0009117">
    <property type="term" value="P:nucleotide metabolic process"/>
    <property type="evidence" value="ECO:0007669"/>
    <property type="project" value="UniProtKB-KW"/>
</dbReference>
<feature type="binding site" evidence="10">
    <location>
        <position position="70"/>
    </location>
    <ligand>
        <name>substrate</name>
    </ligand>
</feature>
<keyword evidence="5 10" id="KW-0378">Hydrolase</keyword>
<comment type="catalytic activity">
    <reaction evidence="9 10">
        <text>XTP + H2O = XMP + diphosphate + H(+)</text>
        <dbReference type="Rhea" id="RHEA:28610"/>
        <dbReference type="ChEBI" id="CHEBI:15377"/>
        <dbReference type="ChEBI" id="CHEBI:15378"/>
        <dbReference type="ChEBI" id="CHEBI:33019"/>
        <dbReference type="ChEBI" id="CHEBI:57464"/>
        <dbReference type="ChEBI" id="CHEBI:61314"/>
        <dbReference type="EC" id="3.6.1.66"/>
    </reaction>
</comment>
<dbReference type="NCBIfam" id="TIGR00042">
    <property type="entry name" value="RdgB/HAM1 family non-canonical purine NTP pyrophosphatase"/>
    <property type="match status" value="1"/>
</dbReference>
<dbReference type="GO" id="GO:0005829">
    <property type="term" value="C:cytosol"/>
    <property type="evidence" value="ECO:0007669"/>
    <property type="project" value="TreeGrafter"/>
</dbReference>
<dbReference type="EC" id="3.6.1.66" evidence="10"/>
<comment type="catalytic activity">
    <reaction evidence="10">
        <text>ITP + H2O = IMP + diphosphate + H(+)</text>
        <dbReference type="Rhea" id="RHEA:29399"/>
        <dbReference type="ChEBI" id="CHEBI:15377"/>
        <dbReference type="ChEBI" id="CHEBI:15378"/>
        <dbReference type="ChEBI" id="CHEBI:33019"/>
        <dbReference type="ChEBI" id="CHEBI:58053"/>
        <dbReference type="ChEBI" id="CHEBI:61402"/>
        <dbReference type="EC" id="3.6.1.66"/>
    </reaction>
</comment>
<keyword evidence="13" id="KW-1185">Reference proteome</keyword>
<dbReference type="OrthoDB" id="9807456at2"/>
<comment type="subunit">
    <text evidence="2 10">Homodimer.</text>
</comment>
<comment type="caution">
    <text evidence="12">The sequence shown here is derived from an EMBL/GenBank/DDBJ whole genome shotgun (WGS) entry which is preliminary data.</text>
</comment>